<keyword evidence="1" id="KW-0732">Signal</keyword>
<evidence type="ECO:0000313" key="3">
    <source>
        <dbReference type="Proteomes" id="UP001143372"/>
    </source>
</evidence>
<keyword evidence="3" id="KW-1185">Reference proteome</keyword>
<gene>
    <name evidence="2" type="ORF">GCM10008179_19260</name>
</gene>
<protein>
    <submittedName>
        <fullName evidence="2">Uncharacterized protein</fullName>
    </submittedName>
</protein>
<sequence length="138" mass="14559">MLKRVLGASLIAFAAASAAEAQTCESNFQVSGVPMLTALSYRTSLDFPKIKPDQALRRLAQAVAAEGFSGVRLNKSLGSIDAFQETTGSGRPQTLRVVARKTGAGTRVDAVFDIQQGQLTSESVVRKGLCTIVRSAAE</sequence>
<reference evidence="2" key="1">
    <citation type="journal article" date="2014" name="Int. J. Syst. Evol. Microbiol.">
        <title>Complete genome sequence of Corynebacterium casei LMG S-19264T (=DSM 44701T), isolated from a smear-ripened cheese.</title>
        <authorList>
            <consortium name="US DOE Joint Genome Institute (JGI-PGF)"/>
            <person name="Walter F."/>
            <person name="Albersmeier A."/>
            <person name="Kalinowski J."/>
            <person name="Ruckert C."/>
        </authorList>
    </citation>
    <scope>NUCLEOTIDE SEQUENCE</scope>
    <source>
        <strain evidence="2">VKM B-2347</strain>
    </source>
</reference>
<proteinExistence type="predicted"/>
<reference evidence="2" key="2">
    <citation type="submission" date="2023-01" db="EMBL/GenBank/DDBJ databases">
        <authorList>
            <person name="Sun Q."/>
            <person name="Evtushenko L."/>
        </authorList>
    </citation>
    <scope>NUCLEOTIDE SEQUENCE</scope>
    <source>
        <strain evidence="2">VKM B-2347</strain>
    </source>
</reference>
<dbReference type="Proteomes" id="UP001143372">
    <property type="component" value="Unassembled WGS sequence"/>
</dbReference>
<feature type="signal peptide" evidence="1">
    <location>
        <begin position="1"/>
        <end position="21"/>
    </location>
</feature>
<feature type="chain" id="PRO_5040879511" evidence="1">
    <location>
        <begin position="22"/>
        <end position="138"/>
    </location>
</feature>
<evidence type="ECO:0000313" key="2">
    <source>
        <dbReference type="EMBL" id="GLK68288.1"/>
    </source>
</evidence>
<dbReference type="AlphaFoldDB" id="A0A9W6J2Q8"/>
<accession>A0A9W6J2Q8</accession>
<name>A0A9W6J2Q8_9HYPH</name>
<comment type="caution">
    <text evidence="2">The sequence shown here is derived from an EMBL/GenBank/DDBJ whole genome shotgun (WGS) entry which is preliminary data.</text>
</comment>
<organism evidence="2 3">
    <name type="scientific">Hansschlegelia plantiphila</name>
    <dbReference type="NCBI Taxonomy" id="374655"/>
    <lineage>
        <taxon>Bacteria</taxon>
        <taxon>Pseudomonadati</taxon>
        <taxon>Pseudomonadota</taxon>
        <taxon>Alphaproteobacteria</taxon>
        <taxon>Hyphomicrobiales</taxon>
        <taxon>Methylopilaceae</taxon>
        <taxon>Hansschlegelia</taxon>
    </lineage>
</organism>
<evidence type="ECO:0000256" key="1">
    <source>
        <dbReference type="SAM" id="SignalP"/>
    </source>
</evidence>
<dbReference type="EMBL" id="BSFI01000007">
    <property type="protein sequence ID" value="GLK68288.1"/>
    <property type="molecule type" value="Genomic_DNA"/>
</dbReference>